<proteinExistence type="predicted"/>
<reference evidence="2 3" key="1">
    <citation type="journal article" date="2022" name="Nat. Plants">
        <title>Genomes of leafy and leafless Platanthera orchids illuminate the evolution of mycoheterotrophy.</title>
        <authorList>
            <person name="Li M.H."/>
            <person name="Liu K.W."/>
            <person name="Li Z."/>
            <person name="Lu H.C."/>
            <person name="Ye Q.L."/>
            <person name="Zhang D."/>
            <person name="Wang J.Y."/>
            <person name="Li Y.F."/>
            <person name="Zhong Z.M."/>
            <person name="Liu X."/>
            <person name="Yu X."/>
            <person name="Liu D.K."/>
            <person name="Tu X.D."/>
            <person name="Liu B."/>
            <person name="Hao Y."/>
            <person name="Liao X.Y."/>
            <person name="Jiang Y.T."/>
            <person name="Sun W.H."/>
            <person name="Chen J."/>
            <person name="Chen Y.Q."/>
            <person name="Ai Y."/>
            <person name="Zhai J.W."/>
            <person name="Wu S.S."/>
            <person name="Zhou Z."/>
            <person name="Hsiao Y.Y."/>
            <person name="Wu W.L."/>
            <person name="Chen Y.Y."/>
            <person name="Lin Y.F."/>
            <person name="Hsu J.L."/>
            <person name="Li C.Y."/>
            <person name="Wang Z.W."/>
            <person name="Zhao X."/>
            <person name="Zhong W.Y."/>
            <person name="Ma X.K."/>
            <person name="Ma L."/>
            <person name="Huang J."/>
            <person name="Chen G.Z."/>
            <person name="Huang M.Z."/>
            <person name="Huang L."/>
            <person name="Peng D.H."/>
            <person name="Luo Y.B."/>
            <person name="Zou S.Q."/>
            <person name="Chen S.P."/>
            <person name="Lan S."/>
            <person name="Tsai W.C."/>
            <person name="Van de Peer Y."/>
            <person name="Liu Z.J."/>
        </authorList>
    </citation>
    <scope>NUCLEOTIDE SEQUENCE [LARGE SCALE GENOMIC DNA]</scope>
    <source>
        <strain evidence="2">Lor287</strain>
    </source>
</reference>
<dbReference type="EMBL" id="JBBWWQ010000020">
    <property type="protein sequence ID" value="KAK8917043.1"/>
    <property type="molecule type" value="Genomic_DNA"/>
</dbReference>
<feature type="region of interest" description="Disordered" evidence="1">
    <location>
        <begin position="29"/>
        <end position="66"/>
    </location>
</feature>
<evidence type="ECO:0000313" key="2">
    <source>
        <dbReference type="EMBL" id="KAK8917043.1"/>
    </source>
</evidence>
<accession>A0AAP0AWM8</accession>
<evidence type="ECO:0000313" key="3">
    <source>
        <dbReference type="Proteomes" id="UP001418222"/>
    </source>
</evidence>
<comment type="caution">
    <text evidence="2">The sequence shown here is derived from an EMBL/GenBank/DDBJ whole genome shotgun (WGS) entry which is preliminary data.</text>
</comment>
<gene>
    <name evidence="2" type="ORF">KSP39_PZI022875</name>
</gene>
<feature type="compositionally biased region" description="Polar residues" evidence="1">
    <location>
        <begin position="30"/>
        <end position="40"/>
    </location>
</feature>
<sequence length="283" mass="29314">MALVNCDVVEREPGSCAFSGRASLDIGSLISPSTKRWQTRSPPPPILPTQSQSSLPPAPPPSAGALVAGKGKAELHHLPKPLMAELAGGRQIPQLQVETFPLPPPYLLDVAHASSGGRSAAAATPLPSRFGTNLAAEAWWTLSQSSLPPAPPPSAGALVAGKGKAELHHLPKPLMAELAGGEAPSPLASTDPSPGAHVDPILTSVFLPGLGRGFDLPRGWLLGLTSRSSHLQEFGAGSRRVPLHLVVVTVGQCFFYQPPSEDSAISPVASSSFAYCQGLLLWG</sequence>
<organism evidence="2 3">
    <name type="scientific">Platanthera zijinensis</name>
    <dbReference type="NCBI Taxonomy" id="2320716"/>
    <lineage>
        <taxon>Eukaryota</taxon>
        <taxon>Viridiplantae</taxon>
        <taxon>Streptophyta</taxon>
        <taxon>Embryophyta</taxon>
        <taxon>Tracheophyta</taxon>
        <taxon>Spermatophyta</taxon>
        <taxon>Magnoliopsida</taxon>
        <taxon>Liliopsida</taxon>
        <taxon>Asparagales</taxon>
        <taxon>Orchidaceae</taxon>
        <taxon>Orchidoideae</taxon>
        <taxon>Orchideae</taxon>
        <taxon>Orchidinae</taxon>
        <taxon>Platanthera</taxon>
    </lineage>
</organism>
<dbReference type="Proteomes" id="UP001418222">
    <property type="component" value="Unassembled WGS sequence"/>
</dbReference>
<protein>
    <submittedName>
        <fullName evidence="2">Uncharacterized protein</fullName>
    </submittedName>
</protein>
<evidence type="ECO:0000256" key="1">
    <source>
        <dbReference type="SAM" id="MobiDB-lite"/>
    </source>
</evidence>
<keyword evidence="3" id="KW-1185">Reference proteome</keyword>
<name>A0AAP0AWM8_9ASPA</name>
<dbReference type="AlphaFoldDB" id="A0AAP0AWM8"/>